<dbReference type="Pfam" id="PF00226">
    <property type="entry name" value="DnaJ"/>
    <property type="match status" value="1"/>
</dbReference>
<accession>M7TPM8</accession>
<dbReference type="OrthoDB" id="10250354at2759"/>
<keyword evidence="4" id="KW-1185">Reference proteome</keyword>
<dbReference type="EMBL" id="KB705564">
    <property type="protein sequence ID" value="EMR71871.1"/>
    <property type="molecule type" value="Genomic_DNA"/>
</dbReference>
<dbReference type="SMART" id="SM00271">
    <property type="entry name" value="DnaJ"/>
    <property type="match status" value="1"/>
</dbReference>
<proteinExistence type="predicted"/>
<name>M7TPM8_EUTLA</name>
<feature type="compositionally biased region" description="Basic and acidic residues" evidence="1">
    <location>
        <begin position="160"/>
        <end position="262"/>
    </location>
</feature>
<organism evidence="3 4">
    <name type="scientific">Eutypa lata (strain UCR-EL1)</name>
    <name type="common">Grapevine dieback disease fungus</name>
    <name type="synonym">Eutypa armeniacae</name>
    <dbReference type="NCBI Taxonomy" id="1287681"/>
    <lineage>
        <taxon>Eukaryota</taxon>
        <taxon>Fungi</taxon>
        <taxon>Dikarya</taxon>
        <taxon>Ascomycota</taxon>
        <taxon>Pezizomycotina</taxon>
        <taxon>Sordariomycetes</taxon>
        <taxon>Xylariomycetidae</taxon>
        <taxon>Xylariales</taxon>
        <taxon>Diatrypaceae</taxon>
        <taxon>Eutypa</taxon>
    </lineage>
</organism>
<dbReference type="InterPro" id="IPR050817">
    <property type="entry name" value="DjlA_DnaK_co-chaperone"/>
</dbReference>
<feature type="region of interest" description="Disordered" evidence="1">
    <location>
        <begin position="80"/>
        <end position="314"/>
    </location>
</feature>
<evidence type="ECO:0000256" key="1">
    <source>
        <dbReference type="SAM" id="MobiDB-lite"/>
    </source>
</evidence>
<evidence type="ECO:0000259" key="2">
    <source>
        <dbReference type="PROSITE" id="PS50076"/>
    </source>
</evidence>
<dbReference type="InterPro" id="IPR036869">
    <property type="entry name" value="J_dom_sf"/>
</dbReference>
<dbReference type="OMA" id="MARERMM"/>
<feature type="domain" description="J" evidence="2">
    <location>
        <begin position="7"/>
        <end position="75"/>
    </location>
</feature>
<dbReference type="PROSITE" id="PS50076">
    <property type="entry name" value="DNAJ_2"/>
    <property type="match status" value="1"/>
</dbReference>
<dbReference type="CDD" id="cd06257">
    <property type="entry name" value="DnaJ"/>
    <property type="match status" value="1"/>
</dbReference>
<sequence>MFNLPPDPYKALGVSKDAQLPEIRSAHRKLILKCHPDKVQDPQQKAEKQAEFQKVQQAYELLNDELARSKYDEKVRYNEKYGELEKEKEKAKRCSSPPPTAAQTPSRSRPSYYEPEIRTAEPRASTFTKTGTSPSSRKFYESGFSSSRSFEEVPGSSSRAYDEPRRSSKKSASYERERDREWEREQEREKEREKLERRKRKEKEAEEYAAREREREKEREREQRDRIKQAAKEVDEVKKKKDRREKDKKKADKERKRDAEDKHRRHKHYSEPYHGEESDVDDAVPTSSSRKEDTTLDGKVPTTDRERKNSANLQSAIRAMTESEQLEDVVALRFPTGQKTMDTTTGTVGELSLQSQW</sequence>
<dbReference type="Proteomes" id="UP000012174">
    <property type="component" value="Unassembled WGS sequence"/>
</dbReference>
<evidence type="ECO:0000313" key="3">
    <source>
        <dbReference type="EMBL" id="EMR71871.1"/>
    </source>
</evidence>
<feature type="compositionally biased region" description="Basic and acidic residues" evidence="1">
    <location>
        <begin position="80"/>
        <end position="92"/>
    </location>
</feature>
<dbReference type="SUPFAM" id="SSF46565">
    <property type="entry name" value="Chaperone J-domain"/>
    <property type="match status" value="1"/>
</dbReference>
<dbReference type="FunFam" id="1.10.287.110:FF:000073">
    <property type="entry name" value="DnaJ domain protein"/>
    <property type="match status" value="1"/>
</dbReference>
<dbReference type="KEGG" id="ela:UCREL1_1083"/>
<dbReference type="STRING" id="1287681.M7TPM8"/>
<evidence type="ECO:0000313" key="4">
    <source>
        <dbReference type="Proteomes" id="UP000012174"/>
    </source>
</evidence>
<feature type="compositionally biased region" description="Polar residues" evidence="1">
    <location>
        <begin position="125"/>
        <end position="136"/>
    </location>
</feature>
<protein>
    <recommendedName>
        <fullName evidence="2">J domain-containing protein</fullName>
    </recommendedName>
</protein>
<feature type="compositionally biased region" description="Basic and acidic residues" evidence="1">
    <location>
        <begin position="289"/>
        <end position="309"/>
    </location>
</feature>
<dbReference type="AlphaFoldDB" id="M7TPM8"/>
<gene>
    <name evidence="3" type="ORF">UCREL1_1083</name>
</gene>
<dbReference type="InterPro" id="IPR001623">
    <property type="entry name" value="DnaJ_domain"/>
</dbReference>
<dbReference type="PROSITE" id="PS00636">
    <property type="entry name" value="DNAJ_1"/>
    <property type="match status" value="1"/>
</dbReference>
<dbReference type="PRINTS" id="PR00625">
    <property type="entry name" value="JDOMAIN"/>
</dbReference>
<dbReference type="Gene3D" id="1.10.287.110">
    <property type="entry name" value="DnaJ domain"/>
    <property type="match status" value="1"/>
</dbReference>
<dbReference type="InterPro" id="IPR018253">
    <property type="entry name" value="DnaJ_domain_CS"/>
</dbReference>
<dbReference type="HOGENOM" id="CLU_776199_0_0_1"/>
<dbReference type="PANTHER" id="PTHR24074">
    <property type="entry name" value="CO-CHAPERONE PROTEIN DJLA"/>
    <property type="match status" value="1"/>
</dbReference>
<dbReference type="eggNOG" id="KOG0714">
    <property type="taxonomic scope" value="Eukaryota"/>
</dbReference>
<reference evidence="4" key="1">
    <citation type="journal article" date="2013" name="Genome Announc.">
        <title>Draft genome sequence of the grapevine dieback fungus Eutypa lata UCR-EL1.</title>
        <authorList>
            <person name="Blanco-Ulate B."/>
            <person name="Rolshausen P.E."/>
            <person name="Cantu D."/>
        </authorList>
    </citation>
    <scope>NUCLEOTIDE SEQUENCE [LARGE SCALE GENOMIC DNA]</scope>
    <source>
        <strain evidence="4">UCR-EL1</strain>
    </source>
</reference>